<evidence type="ECO:0000256" key="2">
    <source>
        <dbReference type="ARBA" id="ARBA00023054"/>
    </source>
</evidence>
<accession>A0A7M7JHB4</accession>
<organism evidence="5 6">
    <name type="scientific">Varroa destructor</name>
    <name type="common">Honeybee mite</name>
    <dbReference type="NCBI Taxonomy" id="109461"/>
    <lineage>
        <taxon>Eukaryota</taxon>
        <taxon>Metazoa</taxon>
        <taxon>Ecdysozoa</taxon>
        <taxon>Arthropoda</taxon>
        <taxon>Chelicerata</taxon>
        <taxon>Arachnida</taxon>
        <taxon>Acari</taxon>
        <taxon>Parasitiformes</taxon>
        <taxon>Mesostigmata</taxon>
        <taxon>Gamasina</taxon>
        <taxon>Dermanyssoidea</taxon>
        <taxon>Varroidae</taxon>
        <taxon>Varroa</taxon>
    </lineage>
</organism>
<protein>
    <recommendedName>
        <fullName evidence="7">Protein FAM76A</fullName>
    </recommendedName>
</protein>
<evidence type="ECO:0000256" key="3">
    <source>
        <dbReference type="SAM" id="Coils"/>
    </source>
</evidence>
<dbReference type="Pfam" id="PF16046">
    <property type="entry name" value="FAM76"/>
    <property type="match status" value="1"/>
</dbReference>
<name>A0A7M7JHB4_VARDE</name>
<evidence type="ECO:0000313" key="5">
    <source>
        <dbReference type="EnsemblMetazoa" id="XP_022651940"/>
    </source>
</evidence>
<dbReference type="PANTHER" id="PTHR46176">
    <property type="entry name" value="LD21662P"/>
    <property type="match status" value="1"/>
</dbReference>
<keyword evidence="6" id="KW-1185">Reference proteome</keyword>
<evidence type="ECO:0008006" key="7">
    <source>
        <dbReference type="Google" id="ProtNLM"/>
    </source>
</evidence>
<keyword evidence="2 3" id="KW-0175">Coiled coil</keyword>
<feature type="region of interest" description="Disordered" evidence="4">
    <location>
        <begin position="117"/>
        <end position="159"/>
    </location>
</feature>
<evidence type="ECO:0000256" key="1">
    <source>
        <dbReference type="ARBA" id="ARBA00009097"/>
    </source>
</evidence>
<sequence>MDRYKTCRQANVKCTYCRADFQPEGKGSICAKCENNVRQFGKPRSCDYCNLVAAFIGSKCQRCTNSEKKYGAPVQCEQCKQKSAFDRKDSETQKREGKMLCWLCTVSLKRTLAKARISDSGRMRASSSRTSPTAPPTANLLPENGLKKKEKKTPDFHRDRKLRPDVTKVAVEEEKKETKDIKPSKPLLFPDPTSSDHVVALTKLNDQVLSLQRQLSEKDKQLIAKDRQICELKADMAKQDRDARSKFQDTVKRHAEQMNEMQEKCRSLQKQVVAHKEAKKESKAKKLKMEISNALLNTTM</sequence>
<dbReference type="GeneID" id="111246502"/>
<proteinExistence type="inferred from homology"/>
<reference evidence="5" key="1">
    <citation type="submission" date="2021-01" db="UniProtKB">
        <authorList>
            <consortium name="EnsemblMetazoa"/>
        </authorList>
    </citation>
    <scope>IDENTIFICATION</scope>
</reference>
<comment type="similarity">
    <text evidence="1">Belongs to the FAM76 family.</text>
</comment>
<feature type="coiled-coil region" evidence="3">
    <location>
        <begin position="201"/>
        <end position="285"/>
    </location>
</feature>
<dbReference type="GO" id="GO:0016607">
    <property type="term" value="C:nuclear speck"/>
    <property type="evidence" value="ECO:0007669"/>
    <property type="project" value="TreeGrafter"/>
</dbReference>
<dbReference type="KEGG" id="vde:111246502"/>
<dbReference type="RefSeq" id="XP_022651940.1">
    <property type="nucleotide sequence ID" value="XM_022796205.1"/>
</dbReference>
<dbReference type="Proteomes" id="UP000594260">
    <property type="component" value="Unplaced"/>
</dbReference>
<evidence type="ECO:0000313" key="6">
    <source>
        <dbReference type="Proteomes" id="UP000594260"/>
    </source>
</evidence>
<dbReference type="AlphaFoldDB" id="A0A7M7JHB4"/>
<evidence type="ECO:0000256" key="4">
    <source>
        <dbReference type="SAM" id="MobiDB-lite"/>
    </source>
</evidence>
<dbReference type="InterPro" id="IPR032017">
    <property type="entry name" value="FAM76"/>
</dbReference>
<feature type="compositionally biased region" description="Low complexity" evidence="4">
    <location>
        <begin position="123"/>
        <end position="138"/>
    </location>
</feature>
<dbReference type="PANTHER" id="PTHR46176:SF1">
    <property type="entry name" value="LD21662P"/>
    <property type="match status" value="1"/>
</dbReference>
<dbReference type="EnsemblMetazoa" id="XM_022796205">
    <property type="protein sequence ID" value="XP_022651940"/>
    <property type="gene ID" value="LOC111246502"/>
</dbReference>